<organism evidence="2 3">
    <name type="scientific">Purpureocillium lilacinum</name>
    <name type="common">Paecilomyces lilacinus</name>
    <dbReference type="NCBI Taxonomy" id="33203"/>
    <lineage>
        <taxon>Eukaryota</taxon>
        <taxon>Fungi</taxon>
        <taxon>Dikarya</taxon>
        <taxon>Ascomycota</taxon>
        <taxon>Pezizomycotina</taxon>
        <taxon>Sordariomycetes</taxon>
        <taxon>Hypocreomycetidae</taxon>
        <taxon>Hypocreales</taxon>
        <taxon>Ophiocordycipitaceae</taxon>
        <taxon>Purpureocillium</taxon>
    </lineage>
</organism>
<keyword evidence="1" id="KW-0539">Nucleus</keyword>
<comment type="caution">
    <text evidence="2">The sequence shown here is derived from an EMBL/GenBank/DDBJ whole genome shotgun (WGS) entry which is preliminary data.</text>
</comment>
<reference evidence="2 3" key="1">
    <citation type="journal article" date="2024" name="Microbiol. Resour. Announc.">
        <title>Genome annotations for the ascomycete fungi Trichoderma harzianum, Trichoderma aggressivum, and Purpureocillium lilacinum.</title>
        <authorList>
            <person name="Beijen E.P.W."/>
            <person name="Ohm R.A."/>
        </authorList>
    </citation>
    <scope>NUCLEOTIDE SEQUENCE [LARGE SCALE GENOMIC DNA]</scope>
    <source>
        <strain evidence="2 3">CBS 150709</strain>
    </source>
</reference>
<protein>
    <submittedName>
        <fullName evidence="2">Transcriptional regulator family: Fungal Specific TF</fullName>
    </submittedName>
</protein>
<evidence type="ECO:0000313" key="2">
    <source>
        <dbReference type="EMBL" id="KAK4067048.1"/>
    </source>
</evidence>
<keyword evidence="3" id="KW-1185">Reference proteome</keyword>
<evidence type="ECO:0000313" key="3">
    <source>
        <dbReference type="Proteomes" id="UP001287286"/>
    </source>
</evidence>
<dbReference type="PANTHER" id="PTHR38791">
    <property type="entry name" value="ZN(II)2CYS6 TRANSCRIPTION FACTOR (EUROFUNG)-RELATED-RELATED"/>
    <property type="match status" value="1"/>
</dbReference>
<proteinExistence type="predicted"/>
<gene>
    <name evidence="2" type="ORF">Purlil1_13941</name>
</gene>
<accession>A0ABR0BCM5</accession>
<dbReference type="Pfam" id="PF11951">
    <property type="entry name" value="Fungal_trans_2"/>
    <property type="match status" value="1"/>
</dbReference>
<sequence length="554" mass="61730">MDMFRDETEATKRKAKNKVAATIEKTGKSNAPELSGKTALLYQAAAHHVASIAASIQPSFQNRAANDFIKNFVIVPPQGSNSEGYMDFLIPLLEAERVPPHLKNAFDACALAFFCNRARTNTVWSVEALRKYSKALSTASTALQDPKVATEDATLVSLLLLGLFEHIMACENGFISWAYHTEGAIRLVKARGPSQFRTRTGVAIFTAVRTQKIIHSISMSKTPEIDDGWWMRSSVGEQYASECQRLSIDLGELRAEIFDLVTTCVRSAEHSQTALDLMKRCHAHDLAFANLAKALPTYFHATEVGWGDRVSAEGLKHAAVFPGRVDLYRDLWVCSVWNMLRCSRIILNCLITRCTAWLSHPLDYRTTREYTTAVSISRSNVNDIIASIPYQIRQTSKLKDLFGQDDLPLNAGVITSGPPRALGGYLAAWPLALVQNLDYTTDFERKWAQGRLEYIGSRLGVRYAHAINQPDIRIPSMLVRRDSMVAERLRRAQEVRHSRSSVALRTEGAETVSIQRKAIMQRNGDGTGCDLLTQVMGTAKPLEGWVAKTWLQIP</sequence>
<evidence type="ECO:0000256" key="1">
    <source>
        <dbReference type="ARBA" id="ARBA00023242"/>
    </source>
</evidence>
<dbReference type="InterPro" id="IPR021858">
    <property type="entry name" value="Fun_TF"/>
</dbReference>
<name>A0ABR0BCM5_PURLI</name>
<dbReference type="PANTHER" id="PTHR38791:SF13">
    <property type="entry name" value="ZN(2)-C6 FUNGAL-TYPE DOMAIN-CONTAINING PROTEIN"/>
    <property type="match status" value="1"/>
</dbReference>
<dbReference type="EMBL" id="JAWRVI010000370">
    <property type="protein sequence ID" value="KAK4067048.1"/>
    <property type="molecule type" value="Genomic_DNA"/>
</dbReference>
<dbReference type="Proteomes" id="UP001287286">
    <property type="component" value="Unassembled WGS sequence"/>
</dbReference>
<dbReference type="InterPro" id="IPR053175">
    <property type="entry name" value="DHMBA_Reg_Transcription_Factor"/>
</dbReference>